<proteinExistence type="predicted"/>
<organism evidence="1">
    <name type="scientific">Anguilla anguilla</name>
    <name type="common">European freshwater eel</name>
    <name type="synonym">Muraena anguilla</name>
    <dbReference type="NCBI Taxonomy" id="7936"/>
    <lineage>
        <taxon>Eukaryota</taxon>
        <taxon>Metazoa</taxon>
        <taxon>Chordata</taxon>
        <taxon>Craniata</taxon>
        <taxon>Vertebrata</taxon>
        <taxon>Euteleostomi</taxon>
        <taxon>Actinopterygii</taxon>
        <taxon>Neopterygii</taxon>
        <taxon>Teleostei</taxon>
        <taxon>Anguilliformes</taxon>
        <taxon>Anguillidae</taxon>
        <taxon>Anguilla</taxon>
    </lineage>
</organism>
<sequence>MLCVVCYPLPCCAAPHHDAAVLNISPGDPTHVWVLQQPIPCLIQAVEHMCLRYFNLFP</sequence>
<dbReference type="EMBL" id="GBXM01054063">
    <property type="protein sequence ID" value="JAH54514.1"/>
    <property type="molecule type" value="Transcribed_RNA"/>
</dbReference>
<name>A0A0E9X2L2_ANGAN</name>
<protein>
    <submittedName>
        <fullName evidence="1">Uncharacterized protein</fullName>
    </submittedName>
</protein>
<accession>A0A0E9X2L2</accession>
<evidence type="ECO:0000313" key="1">
    <source>
        <dbReference type="EMBL" id="JAH96721.1"/>
    </source>
</evidence>
<reference evidence="1" key="2">
    <citation type="journal article" date="2015" name="Fish Shellfish Immunol.">
        <title>Early steps in the European eel (Anguilla anguilla)-Vibrio vulnificus interaction in the gills: Role of the RtxA13 toxin.</title>
        <authorList>
            <person name="Callol A."/>
            <person name="Pajuelo D."/>
            <person name="Ebbesson L."/>
            <person name="Teles M."/>
            <person name="MacKenzie S."/>
            <person name="Amaro C."/>
        </authorList>
    </citation>
    <scope>NUCLEOTIDE SEQUENCE</scope>
</reference>
<dbReference type="AlphaFoldDB" id="A0A0E9X2L2"/>
<dbReference type="EMBL" id="GBXM01011856">
    <property type="protein sequence ID" value="JAH96721.1"/>
    <property type="molecule type" value="Transcribed_RNA"/>
</dbReference>
<reference evidence="1" key="1">
    <citation type="submission" date="2014-11" db="EMBL/GenBank/DDBJ databases">
        <authorList>
            <person name="Amaro Gonzalez C."/>
        </authorList>
    </citation>
    <scope>NUCLEOTIDE SEQUENCE</scope>
</reference>